<feature type="compositionally biased region" description="Basic and acidic residues" evidence="1">
    <location>
        <begin position="288"/>
        <end position="301"/>
    </location>
</feature>
<dbReference type="InterPro" id="IPR016187">
    <property type="entry name" value="CTDL_fold"/>
</dbReference>
<evidence type="ECO:0000313" key="4">
    <source>
        <dbReference type="Proteomes" id="UP000041254"/>
    </source>
</evidence>
<evidence type="ECO:0000256" key="2">
    <source>
        <dbReference type="SAM" id="SignalP"/>
    </source>
</evidence>
<sequence length="374" mass="41015">MGLLRSSLAALALLSAAALVVAKDRRPAPVATKHSFPSWVTISDAAANEAAAPSRPMPTARRLQDDNVTEDGNVTDVTTVTGDLPPDITTITATPKNVRYEVQYDQMDYFGHQEACQAKGGKLAEPYTYADLEVMMNATQHIDGTKHDMIFLIGIVMREECDPATQRYDQRCWTYASNPTGPAASWMFGTSYWPGPAEQPDNYLDEGQKCSYYVSSVWPGGEGEETNTNLAPLGIHGVVGDEVCTHAFRGLCELPAESEEGTQTTMGDKQPVWSWRQEWTGKRNGLKRELHAGPHEGDHSHAPMASAAGFDPTHWIPSWVRASSMAAEKEKTTPKGEKGQTESIAEMADTQVARKEKKAKSHKLVKRNKKGSHE</sequence>
<dbReference type="AlphaFoldDB" id="A0A0G4FRM8"/>
<name>A0A0G4FRM8_VITBC</name>
<keyword evidence="2" id="KW-0732">Signal</keyword>
<feature type="compositionally biased region" description="Basic and acidic residues" evidence="1">
    <location>
        <begin position="327"/>
        <end position="340"/>
    </location>
</feature>
<organism evidence="3 4">
    <name type="scientific">Vitrella brassicaformis (strain CCMP3155)</name>
    <dbReference type="NCBI Taxonomy" id="1169540"/>
    <lineage>
        <taxon>Eukaryota</taxon>
        <taxon>Sar</taxon>
        <taxon>Alveolata</taxon>
        <taxon>Colpodellida</taxon>
        <taxon>Vitrellaceae</taxon>
        <taxon>Vitrella</taxon>
    </lineage>
</organism>
<accession>A0A0G4FRM8</accession>
<evidence type="ECO:0000256" key="1">
    <source>
        <dbReference type="SAM" id="MobiDB-lite"/>
    </source>
</evidence>
<dbReference type="Proteomes" id="UP000041254">
    <property type="component" value="Unassembled WGS sequence"/>
</dbReference>
<keyword evidence="4" id="KW-1185">Reference proteome</keyword>
<gene>
    <name evidence="3" type="ORF">Vbra_2561</name>
</gene>
<feature type="region of interest" description="Disordered" evidence="1">
    <location>
        <begin position="288"/>
        <end position="309"/>
    </location>
</feature>
<reference evidence="3 4" key="1">
    <citation type="submission" date="2014-11" db="EMBL/GenBank/DDBJ databases">
        <authorList>
            <person name="Zhu J."/>
            <person name="Qi W."/>
            <person name="Song R."/>
        </authorList>
    </citation>
    <scope>NUCLEOTIDE SEQUENCE [LARGE SCALE GENOMIC DNA]</scope>
</reference>
<dbReference type="EMBL" id="CDMY01000487">
    <property type="protein sequence ID" value="CEM16921.1"/>
    <property type="molecule type" value="Genomic_DNA"/>
</dbReference>
<evidence type="ECO:0000313" key="3">
    <source>
        <dbReference type="EMBL" id="CEM16921.1"/>
    </source>
</evidence>
<dbReference type="InParanoid" id="A0A0G4FRM8"/>
<feature type="compositionally biased region" description="Basic residues" evidence="1">
    <location>
        <begin position="355"/>
        <end position="374"/>
    </location>
</feature>
<feature type="region of interest" description="Disordered" evidence="1">
    <location>
        <begin position="324"/>
        <end position="374"/>
    </location>
</feature>
<protein>
    <recommendedName>
        <fullName evidence="5">C-type lectin domain-containing protein</fullName>
    </recommendedName>
</protein>
<feature type="signal peptide" evidence="2">
    <location>
        <begin position="1"/>
        <end position="22"/>
    </location>
</feature>
<evidence type="ECO:0008006" key="5">
    <source>
        <dbReference type="Google" id="ProtNLM"/>
    </source>
</evidence>
<proteinExistence type="predicted"/>
<feature type="chain" id="PRO_5005189666" description="C-type lectin domain-containing protein" evidence="2">
    <location>
        <begin position="23"/>
        <end position="374"/>
    </location>
</feature>
<dbReference type="VEuPathDB" id="CryptoDB:Vbra_2561"/>
<dbReference type="SUPFAM" id="SSF56436">
    <property type="entry name" value="C-type lectin-like"/>
    <property type="match status" value="1"/>
</dbReference>